<evidence type="ECO:0000313" key="2">
    <source>
        <dbReference type="EMBL" id="CAK7335913.1"/>
    </source>
</evidence>
<protein>
    <submittedName>
        <fullName evidence="2">Uncharacterized protein</fullName>
    </submittedName>
</protein>
<sequence length="76" mass="8834">MAQADSKYIEVQRENEVLKSNMNLLIKQMKNPNGSIIIQLQARIAELEREARARQLVIEALCAKMKRGTDDEREYE</sequence>
<dbReference type="AlphaFoldDB" id="A0AAV1RIR4"/>
<proteinExistence type="predicted"/>
<keyword evidence="1" id="KW-0175">Coiled coil</keyword>
<reference evidence="2 3" key="1">
    <citation type="submission" date="2024-01" db="EMBL/GenBank/DDBJ databases">
        <authorList>
            <person name="Waweru B."/>
        </authorList>
    </citation>
    <scope>NUCLEOTIDE SEQUENCE [LARGE SCALE GENOMIC DNA]</scope>
</reference>
<evidence type="ECO:0000256" key="1">
    <source>
        <dbReference type="SAM" id="Coils"/>
    </source>
</evidence>
<feature type="coiled-coil region" evidence="1">
    <location>
        <begin position="1"/>
        <end position="57"/>
    </location>
</feature>
<keyword evidence="3" id="KW-1185">Reference proteome</keyword>
<evidence type="ECO:0000313" key="3">
    <source>
        <dbReference type="Proteomes" id="UP001314170"/>
    </source>
</evidence>
<gene>
    <name evidence="2" type="ORF">DCAF_LOCUS10916</name>
</gene>
<organism evidence="2 3">
    <name type="scientific">Dovyalis caffra</name>
    <dbReference type="NCBI Taxonomy" id="77055"/>
    <lineage>
        <taxon>Eukaryota</taxon>
        <taxon>Viridiplantae</taxon>
        <taxon>Streptophyta</taxon>
        <taxon>Embryophyta</taxon>
        <taxon>Tracheophyta</taxon>
        <taxon>Spermatophyta</taxon>
        <taxon>Magnoliopsida</taxon>
        <taxon>eudicotyledons</taxon>
        <taxon>Gunneridae</taxon>
        <taxon>Pentapetalae</taxon>
        <taxon>rosids</taxon>
        <taxon>fabids</taxon>
        <taxon>Malpighiales</taxon>
        <taxon>Salicaceae</taxon>
        <taxon>Flacourtieae</taxon>
        <taxon>Dovyalis</taxon>
    </lineage>
</organism>
<dbReference type="Proteomes" id="UP001314170">
    <property type="component" value="Unassembled WGS sequence"/>
</dbReference>
<accession>A0AAV1RIR4</accession>
<name>A0AAV1RIR4_9ROSI</name>
<dbReference type="EMBL" id="CAWUPB010000994">
    <property type="protein sequence ID" value="CAK7335913.1"/>
    <property type="molecule type" value="Genomic_DNA"/>
</dbReference>
<comment type="caution">
    <text evidence="2">The sequence shown here is derived from an EMBL/GenBank/DDBJ whole genome shotgun (WGS) entry which is preliminary data.</text>
</comment>